<dbReference type="GO" id="GO:0016042">
    <property type="term" value="P:lipid catabolic process"/>
    <property type="evidence" value="ECO:0007669"/>
    <property type="project" value="UniProtKB-ARBA"/>
</dbReference>
<accession>A0A0V0R0I4</accession>
<dbReference type="Gene3D" id="2.60.40.1180">
    <property type="entry name" value="Golgi alpha-mannosidase II"/>
    <property type="match status" value="1"/>
</dbReference>
<dbReference type="InterPro" id="IPR041036">
    <property type="entry name" value="GH5_C"/>
</dbReference>
<comment type="similarity">
    <text evidence="1 4">Belongs to the glycosyl hydrolase 5 (cellulase A) family.</text>
</comment>
<dbReference type="PANTHER" id="PTHR31308:SF3">
    <property type="entry name" value="ENDOGLYCOCERAMIDASE"/>
    <property type="match status" value="1"/>
</dbReference>
<evidence type="ECO:0000256" key="3">
    <source>
        <dbReference type="ARBA" id="ARBA00023295"/>
    </source>
</evidence>
<evidence type="ECO:0000259" key="5">
    <source>
        <dbReference type="Pfam" id="PF00150"/>
    </source>
</evidence>
<dbReference type="InterPro" id="IPR017853">
    <property type="entry name" value="GH"/>
</dbReference>
<dbReference type="Pfam" id="PF18564">
    <property type="entry name" value="Glyco_hydro_5_C"/>
    <property type="match status" value="1"/>
</dbReference>
<proteinExistence type="inferred from homology"/>
<evidence type="ECO:0000259" key="6">
    <source>
        <dbReference type="Pfam" id="PF18564"/>
    </source>
</evidence>
<sequence length="509" mass="59041">MGVRVDNEYNILYDKETGARLVYHGVNVVYKLSPYYPDYKGEFDPLTSFNEQDVENLHKWGFNVVRLYIAWEGTEPQDGQFDIQYIQNIKNIVKMCKKKNIAVFLDMHQDLFSSYFCGEGLPNWATESVMSKSTLEQFPEPFDFNINRDKQGFPLIEDCHERPFFMYYLTENVNNISQDFMTNVGDLADKFARFWKFIAENFKDNDNILGYEFLNEPWGGSFYKNSLEELLPRNNNDNFLLPFYTKLNDAIREVDEETLVFFEPIVLDFINQGFSTNVGGEEYRDREVYSYHIYCPLVNGTGAPISQIGCNIFDKYTSKGNEKNYKDIGLAGFLTEFGALDNSEDSAKEVRRITGDAGALFNSWTYWQYKYYNDITTAAQNPDAEGFYFSNGELQLTKVKALSQPYGISYCGIPIKSNFNALTKKFTYEVQVQQSICDQQKHSANIMFINLDLWYPNGYKVEWQNCDDQKCSLDFTEYDTNNKYGYLSMSSNQKMEDGTVYGVSITPNK</sequence>
<dbReference type="InterPro" id="IPR052066">
    <property type="entry name" value="Glycosphingolipid_Hydrolases"/>
</dbReference>
<name>A0A0V0R0I4_PSEPJ</name>
<dbReference type="GO" id="GO:0004553">
    <property type="term" value="F:hydrolase activity, hydrolyzing O-glycosyl compounds"/>
    <property type="evidence" value="ECO:0007669"/>
    <property type="project" value="InterPro"/>
</dbReference>
<evidence type="ECO:0000256" key="4">
    <source>
        <dbReference type="RuleBase" id="RU361153"/>
    </source>
</evidence>
<feature type="domain" description="Glycoside hydrolase family 5" evidence="5">
    <location>
        <begin position="51"/>
        <end position="371"/>
    </location>
</feature>
<protein>
    <submittedName>
        <fullName evidence="7">Glycoside hydrolase, superfamily</fullName>
    </submittedName>
</protein>
<evidence type="ECO:0000256" key="2">
    <source>
        <dbReference type="ARBA" id="ARBA00022801"/>
    </source>
</evidence>
<reference evidence="7 8" key="1">
    <citation type="journal article" date="2015" name="Sci. Rep.">
        <title>Genome of the facultative scuticociliatosis pathogen Pseudocohnilembus persalinus provides insight into its virulence through horizontal gene transfer.</title>
        <authorList>
            <person name="Xiong J."/>
            <person name="Wang G."/>
            <person name="Cheng J."/>
            <person name="Tian M."/>
            <person name="Pan X."/>
            <person name="Warren A."/>
            <person name="Jiang C."/>
            <person name="Yuan D."/>
            <person name="Miao W."/>
        </authorList>
    </citation>
    <scope>NUCLEOTIDE SEQUENCE [LARGE SCALE GENOMIC DNA]</scope>
    <source>
        <strain evidence="7">36N120E</strain>
    </source>
</reference>
<keyword evidence="2 4" id="KW-0378">Hydrolase</keyword>
<dbReference type="OrthoDB" id="1887033at2759"/>
<keyword evidence="8" id="KW-1185">Reference proteome</keyword>
<evidence type="ECO:0000313" key="8">
    <source>
        <dbReference type="Proteomes" id="UP000054937"/>
    </source>
</evidence>
<dbReference type="GO" id="GO:1901136">
    <property type="term" value="P:carbohydrate derivative catabolic process"/>
    <property type="evidence" value="ECO:0007669"/>
    <property type="project" value="UniProtKB-ARBA"/>
</dbReference>
<evidence type="ECO:0000256" key="1">
    <source>
        <dbReference type="ARBA" id="ARBA00005641"/>
    </source>
</evidence>
<dbReference type="InterPro" id="IPR001547">
    <property type="entry name" value="Glyco_hydro_5"/>
</dbReference>
<dbReference type="OMA" id="WSLSYTS"/>
<dbReference type="InParanoid" id="A0A0V0R0I4"/>
<dbReference type="Proteomes" id="UP000054937">
    <property type="component" value="Unassembled WGS sequence"/>
</dbReference>
<dbReference type="InterPro" id="IPR013780">
    <property type="entry name" value="Glyco_hydro_b"/>
</dbReference>
<gene>
    <name evidence="7" type="ORF">PPERSA_07574</name>
</gene>
<dbReference type="SUPFAM" id="SSF51445">
    <property type="entry name" value="(Trans)glycosidases"/>
    <property type="match status" value="1"/>
</dbReference>
<dbReference type="EMBL" id="LDAU01000080">
    <property type="protein sequence ID" value="KRX07824.1"/>
    <property type="molecule type" value="Genomic_DNA"/>
</dbReference>
<evidence type="ECO:0000313" key="7">
    <source>
        <dbReference type="EMBL" id="KRX07824.1"/>
    </source>
</evidence>
<dbReference type="PANTHER" id="PTHR31308">
    <property type="match status" value="1"/>
</dbReference>
<comment type="caution">
    <text evidence="7">The sequence shown here is derived from an EMBL/GenBank/DDBJ whole genome shotgun (WGS) entry which is preliminary data.</text>
</comment>
<keyword evidence="3 4" id="KW-0326">Glycosidase</keyword>
<dbReference type="AlphaFoldDB" id="A0A0V0R0I4"/>
<organism evidence="7 8">
    <name type="scientific">Pseudocohnilembus persalinus</name>
    <name type="common">Ciliate</name>
    <dbReference type="NCBI Taxonomy" id="266149"/>
    <lineage>
        <taxon>Eukaryota</taxon>
        <taxon>Sar</taxon>
        <taxon>Alveolata</taxon>
        <taxon>Ciliophora</taxon>
        <taxon>Intramacronucleata</taxon>
        <taxon>Oligohymenophorea</taxon>
        <taxon>Scuticociliatia</taxon>
        <taxon>Philasterida</taxon>
        <taxon>Pseudocohnilembidae</taxon>
        <taxon>Pseudocohnilembus</taxon>
    </lineage>
</organism>
<dbReference type="Pfam" id="PF00150">
    <property type="entry name" value="Cellulase"/>
    <property type="match status" value="1"/>
</dbReference>
<dbReference type="Gene3D" id="3.20.20.80">
    <property type="entry name" value="Glycosidases"/>
    <property type="match status" value="1"/>
</dbReference>
<feature type="domain" description="Glycoside hydrolase family 5 C-terminal" evidence="6">
    <location>
        <begin position="405"/>
        <end position="493"/>
    </location>
</feature>
<dbReference type="GO" id="GO:0000272">
    <property type="term" value="P:polysaccharide catabolic process"/>
    <property type="evidence" value="ECO:0007669"/>
    <property type="project" value="InterPro"/>
</dbReference>